<evidence type="ECO:0000313" key="1">
    <source>
        <dbReference type="EMBL" id="THV46536.1"/>
    </source>
</evidence>
<evidence type="ECO:0008006" key="3">
    <source>
        <dbReference type="Google" id="ProtNLM"/>
    </source>
</evidence>
<name>A0A4V4HTR2_9HELO</name>
<keyword evidence="2" id="KW-1185">Reference proteome</keyword>
<dbReference type="Proteomes" id="UP000308671">
    <property type="component" value="Unassembled WGS sequence"/>
</dbReference>
<accession>A0A4V4HTR2</accession>
<comment type="caution">
    <text evidence="1">The sequence shown here is derived from an EMBL/GenBank/DDBJ whole genome shotgun (WGS) entry which is preliminary data.</text>
</comment>
<dbReference type="InterPro" id="IPR038883">
    <property type="entry name" value="AN11006-like"/>
</dbReference>
<dbReference type="OrthoDB" id="2951834at2759"/>
<gene>
    <name evidence="1" type="ORF">BGAL_0378g00070</name>
</gene>
<reference evidence="1 2" key="1">
    <citation type="submission" date="2017-12" db="EMBL/GenBank/DDBJ databases">
        <title>Comparative genomics of Botrytis spp.</title>
        <authorList>
            <person name="Valero-Jimenez C.A."/>
            <person name="Tapia P."/>
            <person name="Veloso J."/>
            <person name="Silva-Moreno E."/>
            <person name="Staats M."/>
            <person name="Valdes J.H."/>
            <person name="Van Kan J.A.L."/>
        </authorList>
    </citation>
    <scope>NUCLEOTIDE SEQUENCE [LARGE SCALE GENOMIC DNA]</scope>
    <source>
        <strain evidence="1 2">MUCL435</strain>
    </source>
</reference>
<evidence type="ECO:0000313" key="2">
    <source>
        <dbReference type="Proteomes" id="UP000308671"/>
    </source>
</evidence>
<dbReference type="EMBL" id="PQXL01000378">
    <property type="protein sequence ID" value="THV46536.1"/>
    <property type="molecule type" value="Genomic_DNA"/>
</dbReference>
<dbReference type="AlphaFoldDB" id="A0A4V4HTR2"/>
<sequence length="198" mass="22498">MTPLTFLDLPGEIRNHIYQLLLVIPSISIPRPLGSDPHIYPQILSVCRKVHDEAEQILYGNNVFIAHPNLLTGLPRLRWKYDTISSSKLISIIKKYYIIVRLDCDPNFSAKKAEEAFSEVDELTIRVEQSAFRGSDYKVLRLFEGVRGVKKVRIYGSVTGFPAYVEWLQGVMMTPMNVDVAPFQSEKSNIIGEPWDGS</sequence>
<proteinExistence type="predicted"/>
<dbReference type="PANTHER" id="PTHR42085:SF4">
    <property type="entry name" value="F-BOX DOMAIN-CONTAINING PROTEIN"/>
    <property type="match status" value="1"/>
</dbReference>
<organism evidence="1 2">
    <name type="scientific">Botrytis galanthina</name>
    <dbReference type="NCBI Taxonomy" id="278940"/>
    <lineage>
        <taxon>Eukaryota</taxon>
        <taxon>Fungi</taxon>
        <taxon>Dikarya</taxon>
        <taxon>Ascomycota</taxon>
        <taxon>Pezizomycotina</taxon>
        <taxon>Leotiomycetes</taxon>
        <taxon>Helotiales</taxon>
        <taxon>Sclerotiniaceae</taxon>
        <taxon>Botrytis</taxon>
    </lineage>
</organism>
<protein>
    <recommendedName>
        <fullName evidence="3">F-box domain-containing protein</fullName>
    </recommendedName>
</protein>
<dbReference type="PANTHER" id="PTHR42085">
    <property type="entry name" value="F-BOX DOMAIN-CONTAINING PROTEIN"/>
    <property type="match status" value="1"/>
</dbReference>